<dbReference type="GeneID" id="104773469"/>
<dbReference type="InterPro" id="IPR001810">
    <property type="entry name" value="F-box_dom"/>
</dbReference>
<dbReference type="InterPro" id="IPR006566">
    <property type="entry name" value="FBD"/>
</dbReference>
<dbReference type="InterPro" id="IPR053781">
    <property type="entry name" value="F-box_AtFBL13-like"/>
</dbReference>
<evidence type="ECO:0000259" key="1">
    <source>
        <dbReference type="PROSITE" id="PS50181"/>
    </source>
</evidence>
<reference evidence="2" key="1">
    <citation type="journal article" date="2014" name="Nat. Commun.">
        <title>The emerging biofuel crop Camelina sativa retains a highly undifferentiated hexaploid genome structure.</title>
        <authorList>
            <person name="Kagale S."/>
            <person name="Koh C."/>
            <person name="Nixon J."/>
            <person name="Bollina V."/>
            <person name="Clarke W.E."/>
            <person name="Tuteja R."/>
            <person name="Spillane C."/>
            <person name="Robinson S.J."/>
            <person name="Links M.G."/>
            <person name="Clarke C."/>
            <person name="Higgins E.E."/>
            <person name="Huebert T."/>
            <person name="Sharpe A.G."/>
            <person name="Parkin I.A."/>
        </authorList>
    </citation>
    <scope>NUCLEOTIDE SEQUENCE [LARGE SCALE GENOMIC DNA]</scope>
    <source>
        <strain evidence="2">cv. DH55</strain>
    </source>
</reference>
<dbReference type="RefSeq" id="XP_019098213.1">
    <property type="nucleotide sequence ID" value="XM_019242668.1"/>
</dbReference>
<evidence type="ECO:0000313" key="3">
    <source>
        <dbReference type="RefSeq" id="XP_019098213.1"/>
    </source>
</evidence>
<dbReference type="CDD" id="cd22160">
    <property type="entry name" value="F-box_AtFBL13-like"/>
    <property type="match status" value="1"/>
</dbReference>
<dbReference type="InterPro" id="IPR036047">
    <property type="entry name" value="F-box-like_dom_sf"/>
</dbReference>
<dbReference type="InterPro" id="IPR032675">
    <property type="entry name" value="LRR_dom_sf"/>
</dbReference>
<dbReference type="Proteomes" id="UP000694864">
    <property type="component" value="Unplaced"/>
</dbReference>
<accession>A0ABM1RGS5</accession>
<dbReference type="SUPFAM" id="SSF52047">
    <property type="entry name" value="RNI-like"/>
    <property type="match status" value="1"/>
</dbReference>
<feature type="domain" description="F-box" evidence="1">
    <location>
        <begin position="20"/>
        <end position="70"/>
    </location>
</feature>
<dbReference type="SUPFAM" id="SSF81383">
    <property type="entry name" value="F-box domain"/>
    <property type="match status" value="1"/>
</dbReference>
<dbReference type="InterPro" id="IPR050232">
    <property type="entry name" value="FBL13/AtMIF1-like"/>
</dbReference>
<dbReference type="Pfam" id="PF08387">
    <property type="entry name" value="FBD"/>
    <property type="match status" value="1"/>
</dbReference>
<protein>
    <submittedName>
        <fullName evidence="3">F-box/FBD/LRR-repeat protein At1g51370-like isoform X1</fullName>
    </submittedName>
</protein>
<gene>
    <name evidence="3" type="primary">LOC104773469</name>
</gene>
<dbReference type="PROSITE" id="PS50181">
    <property type="entry name" value="FBOX"/>
    <property type="match status" value="1"/>
</dbReference>
<name>A0ABM1RGS5_CAMSA</name>
<proteinExistence type="predicted"/>
<dbReference type="Pfam" id="PF24758">
    <property type="entry name" value="LRR_At5g56370"/>
    <property type="match status" value="1"/>
</dbReference>
<dbReference type="Gene3D" id="3.80.10.10">
    <property type="entry name" value="Ribonuclease Inhibitor"/>
    <property type="match status" value="1"/>
</dbReference>
<sequence length="453" mass="52730">MVDRKKKTKICHKKASHKEEDRLSQLPEPLICEILYHLSTKDAVRTSVLSTRSRYLWQSVPGLDLGFISFSKFDDFVSFVERFFIFHRESWIRKLRLSFYRHCMYDLASWIDAVTTRRIQHLDIYGDDKIPLSLYTCETLVHLRLFEVTLPNAEFVSLPCLKIMHLLHNTYPNETTLQKLISGSPVLEDLTIFRDSKKVDKPNVLQLRSLTLKRICIYDQFTQVVIDAPLLQCLRTSVSSPKNFQIVNLGSSSRLDIDFPFSYETYSSSMIHDILTDISRVRDLVISNGIWKGIFQYSKSGPLLQFRDLSRLNVEFSKFDLETLPTLLESCPKLESLVMKLVRDESMRGKKKTEPKLMFSTTVPQCLVSSLKFVEWKRSIAGYEGELELVRYFLKNSKILEKLRLDVYYAEKAKCAFLQELLTMPRCSSVCQLHCSLIRKIGNTWYDLFGSLN</sequence>
<dbReference type="Pfam" id="PF00646">
    <property type="entry name" value="F-box"/>
    <property type="match status" value="1"/>
</dbReference>
<dbReference type="SMART" id="SM00579">
    <property type="entry name" value="FBD"/>
    <property type="match status" value="1"/>
</dbReference>
<evidence type="ECO:0000313" key="2">
    <source>
        <dbReference type="Proteomes" id="UP000694864"/>
    </source>
</evidence>
<keyword evidence="2" id="KW-1185">Reference proteome</keyword>
<dbReference type="PANTHER" id="PTHR31900:SF25">
    <property type="entry name" value="FBD DOMAIN-CONTAINING PROTEIN"/>
    <property type="match status" value="1"/>
</dbReference>
<reference evidence="3" key="2">
    <citation type="submission" date="2025-08" db="UniProtKB">
        <authorList>
            <consortium name="RefSeq"/>
        </authorList>
    </citation>
    <scope>IDENTIFICATION</scope>
    <source>
        <tissue evidence="3">Leaf</tissue>
    </source>
</reference>
<organism evidence="2 3">
    <name type="scientific">Camelina sativa</name>
    <name type="common">False flax</name>
    <name type="synonym">Myagrum sativum</name>
    <dbReference type="NCBI Taxonomy" id="90675"/>
    <lineage>
        <taxon>Eukaryota</taxon>
        <taxon>Viridiplantae</taxon>
        <taxon>Streptophyta</taxon>
        <taxon>Embryophyta</taxon>
        <taxon>Tracheophyta</taxon>
        <taxon>Spermatophyta</taxon>
        <taxon>Magnoliopsida</taxon>
        <taxon>eudicotyledons</taxon>
        <taxon>Gunneridae</taxon>
        <taxon>Pentapetalae</taxon>
        <taxon>rosids</taxon>
        <taxon>malvids</taxon>
        <taxon>Brassicales</taxon>
        <taxon>Brassicaceae</taxon>
        <taxon>Camelineae</taxon>
        <taxon>Camelina</taxon>
    </lineage>
</organism>
<dbReference type="PANTHER" id="PTHR31900">
    <property type="entry name" value="F-BOX/RNI SUPERFAMILY PROTEIN-RELATED"/>
    <property type="match status" value="1"/>
</dbReference>
<dbReference type="InterPro" id="IPR055411">
    <property type="entry name" value="LRR_FXL15/At3g58940/PEG3-like"/>
</dbReference>